<dbReference type="PANTHER" id="PTHR30005">
    <property type="entry name" value="EXOPOLYPHOSPHATASE"/>
    <property type="match status" value="1"/>
</dbReference>
<gene>
    <name evidence="2" type="ORF">EVA93_03600</name>
</gene>
<dbReference type="EMBL" id="SHBF01000020">
    <property type="protein sequence ID" value="RZO27029.1"/>
    <property type="molecule type" value="Genomic_DNA"/>
</dbReference>
<protein>
    <submittedName>
        <fullName evidence="2">Phosphatase</fullName>
    </submittedName>
</protein>
<evidence type="ECO:0000313" key="2">
    <source>
        <dbReference type="EMBL" id="RZO27029.1"/>
    </source>
</evidence>
<dbReference type="PANTHER" id="PTHR30005:SF0">
    <property type="entry name" value="RETROGRADE REGULATION PROTEIN 2"/>
    <property type="match status" value="1"/>
</dbReference>
<feature type="domain" description="Ppx/GppA phosphatase N-terminal" evidence="1">
    <location>
        <begin position="17"/>
        <end position="270"/>
    </location>
</feature>
<evidence type="ECO:0000313" key="3">
    <source>
        <dbReference type="Proteomes" id="UP000318710"/>
    </source>
</evidence>
<dbReference type="InterPro" id="IPR003695">
    <property type="entry name" value="Ppx_GppA_N"/>
</dbReference>
<comment type="caution">
    <text evidence="2">The sequence shown here is derived from an EMBL/GenBank/DDBJ whole genome shotgun (WGS) entry which is preliminary data.</text>
</comment>
<dbReference type="InterPro" id="IPR050273">
    <property type="entry name" value="GppA/Ppx_hydrolase"/>
</dbReference>
<dbReference type="SUPFAM" id="SSF53067">
    <property type="entry name" value="Actin-like ATPase domain"/>
    <property type="match status" value="2"/>
</dbReference>
<dbReference type="InterPro" id="IPR043129">
    <property type="entry name" value="ATPase_NBD"/>
</dbReference>
<accession>A0A520N0N8</accession>
<organism evidence="2 3">
    <name type="scientific">SAR86 cluster bacterium</name>
    <dbReference type="NCBI Taxonomy" id="2030880"/>
    <lineage>
        <taxon>Bacteria</taxon>
        <taxon>Pseudomonadati</taxon>
        <taxon>Pseudomonadota</taxon>
        <taxon>Gammaproteobacteria</taxon>
        <taxon>SAR86 cluster</taxon>
    </lineage>
</organism>
<dbReference type="Pfam" id="PF02541">
    <property type="entry name" value="Ppx-GppA"/>
    <property type="match status" value="1"/>
</dbReference>
<reference evidence="2 3" key="1">
    <citation type="submission" date="2019-02" db="EMBL/GenBank/DDBJ databases">
        <title>Prokaryotic population dynamics and viral predation in marine succession experiment using metagenomics: the confinement effect.</title>
        <authorList>
            <person name="Haro-Moreno J.M."/>
            <person name="Rodriguez-Valera F."/>
            <person name="Lopez-Perez M."/>
        </authorList>
    </citation>
    <scope>NUCLEOTIDE SEQUENCE [LARGE SCALE GENOMIC DNA]</scope>
    <source>
        <strain evidence="2">MED-G160</strain>
    </source>
</reference>
<proteinExistence type="predicted"/>
<dbReference type="Gene3D" id="3.30.420.40">
    <property type="match status" value="1"/>
</dbReference>
<sequence length="287" mass="33282">MKIASVDIGTNAVKSKIFETTPTSIKFIDGIRSPIRLGAEVFEEGKLSDKKLRELVSTLKRYQKKFTKDKINQYEIIATSALRNTTNSEEARTYIENKIEHPIRIISGLEEAQLIGLHPKAQKENNKAYVDVGGGSTEIYIYNNLKHSIQSFQLGSVRLMLKKDKRKEWDRLDKWLKQFNDITEIIGLGGNIRAFLNAHKLKKMKYDNFLKKYENLRNLEIEEKIDKFGFANDRADVIDFALKIYERIIKKLEIKTIKSTKWGVSDSIAVKIFHEIYSKKISIYNEK</sequence>
<name>A0A520N0N8_9GAMM</name>
<dbReference type="Gene3D" id="3.30.420.150">
    <property type="entry name" value="Exopolyphosphatase. Domain 2"/>
    <property type="match status" value="1"/>
</dbReference>
<dbReference type="GO" id="GO:0016462">
    <property type="term" value="F:pyrophosphatase activity"/>
    <property type="evidence" value="ECO:0007669"/>
    <property type="project" value="TreeGrafter"/>
</dbReference>
<dbReference type="Proteomes" id="UP000318710">
    <property type="component" value="Unassembled WGS sequence"/>
</dbReference>
<evidence type="ECO:0000259" key="1">
    <source>
        <dbReference type="Pfam" id="PF02541"/>
    </source>
</evidence>
<dbReference type="AlphaFoldDB" id="A0A520N0N8"/>